<evidence type="ECO:0000313" key="3">
    <source>
        <dbReference type="Proteomes" id="UP001304300"/>
    </source>
</evidence>
<dbReference type="RefSeq" id="WP_317833355.1">
    <property type="nucleotide sequence ID" value="NZ_CP136920.1"/>
</dbReference>
<evidence type="ECO:0000256" key="1">
    <source>
        <dbReference type="SAM" id="Phobius"/>
    </source>
</evidence>
<accession>A0AAQ3QVP1</accession>
<keyword evidence="3" id="KW-1185">Reference proteome</keyword>
<evidence type="ECO:0000313" key="2">
    <source>
        <dbReference type="EMBL" id="WOO41027.1"/>
    </source>
</evidence>
<sequence>MNTHIKATLVVISAMTISAHGTVAPYTSDANTLMLYNFDQGSGAYTNSGTKGAAFDLDDNGGATGRSGGTSGGFGASAFTGFGTSFDVLNSGNGVYNSATTADGGGAFASGASAATQADYQGADGAFTWEALINLSNGTQSQNIISRDNTTATRGANFFINSSSGDTVLRFSDPTGTALSGTVTAFAPQTGPHAYANNEWFHVAVTYDGNAGVTNNGKFYWTRLDSGVTEANLLSEFTFIGDLPTGSVGSAYVGSLGRNPFRSNVKGLVDEVRISDIARGAGDFVFIPETSTYSMAFGIGAVFLVALRRFYRK</sequence>
<proteinExistence type="predicted"/>
<dbReference type="Gene3D" id="2.60.120.200">
    <property type="match status" value="1"/>
</dbReference>
<keyword evidence="1" id="KW-1133">Transmembrane helix</keyword>
<dbReference type="EMBL" id="CP136920">
    <property type="protein sequence ID" value="WOO41027.1"/>
    <property type="molecule type" value="Genomic_DNA"/>
</dbReference>
<keyword evidence="1" id="KW-0472">Membrane</keyword>
<dbReference type="InterPro" id="IPR013320">
    <property type="entry name" value="ConA-like_dom_sf"/>
</dbReference>
<dbReference type="KEGG" id="puo:RZN69_20600"/>
<reference evidence="2 3" key="1">
    <citation type="submission" date="2023-10" db="EMBL/GenBank/DDBJ databases">
        <title>Rubellicoccus peritrichatus gen. nov., sp. nov., isolated from an algae of coral reef tank.</title>
        <authorList>
            <person name="Luo J."/>
        </authorList>
    </citation>
    <scope>NUCLEOTIDE SEQUENCE [LARGE SCALE GENOMIC DNA]</scope>
    <source>
        <strain evidence="2 3">CR14</strain>
    </source>
</reference>
<gene>
    <name evidence="2" type="ORF">RZN69_20600</name>
</gene>
<name>A0AAQ3QVP1_9BACT</name>
<keyword evidence="1" id="KW-0812">Transmembrane</keyword>
<dbReference type="SUPFAM" id="SSF49899">
    <property type="entry name" value="Concanavalin A-like lectins/glucanases"/>
    <property type="match status" value="1"/>
</dbReference>
<protein>
    <submittedName>
        <fullName evidence="2">LamG-like jellyroll fold domain-containing protein</fullName>
    </submittedName>
</protein>
<organism evidence="2 3">
    <name type="scientific">Rubellicoccus peritrichatus</name>
    <dbReference type="NCBI Taxonomy" id="3080537"/>
    <lineage>
        <taxon>Bacteria</taxon>
        <taxon>Pseudomonadati</taxon>
        <taxon>Verrucomicrobiota</taxon>
        <taxon>Opitutia</taxon>
        <taxon>Puniceicoccales</taxon>
        <taxon>Cerasicoccaceae</taxon>
        <taxon>Rubellicoccus</taxon>
    </lineage>
</organism>
<feature type="transmembrane region" description="Helical" evidence="1">
    <location>
        <begin position="293"/>
        <end position="311"/>
    </location>
</feature>
<dbReference type="AlphaFoldDB" id="A0AAQ3QVP1"/>
<dbReference type="Proteomes" id="UP001304300">
    <property type="component" value="Chromosome"/>
</dbReference>